<feature type="transmembrane region" description="Helical" evidence="1">
    <location>
        <begin position="116"/>
        <end position="139"/>
    </location>
</feature>
<feature type="transmembrane region" description="Helical" evidence="1">
    <location>
        <begin position="189"/>
        <end position="206"/>
    </location>
</feature>
<protein>
    <submittedName>
        <fullName evidence="2">DUF998 domain-containing protein</fullName>
    </submittedName>
</protein>
<feature type="transmembrane region" description="Helical" evidence="1">
    <location>
        <begin position="84"/>
        <end position="104"/>
    </location>
</feature>
<evidence type="ECO:0000256" key="1">
    <source>
        <dbReference type="SAM" id="Phobius"/>
    </source>
</evidence>
<dbReference type="EMBL" id="JAENHO010000001">
    <property type="protein sequence ID" value="MBL7252944.1"/>
    <property type="molecule type" value="Genomic_DNA"/>
</dbReference>
<feature type="transmembrane region" description="Helical" evidence="1">
    <location>
        <begin position="19"/>
        <end position="37"/>
    </location>
</feature>
<keyword evidence="1" id="KW-0472">Membrane</keyword>
<accession>A0ABS1VFJ9</accession>
<name>A0ABS1VFJ9_9ACTN</name>
<keyword evidence="1" id="KW-1133">Transmembrane helix</keyword>
<gene>
    <name evidence="2" type="ORF">JKJ07_01325</name>
</gene>
<keyword evidence="3" id="KW-1185">Reference proteome</keyword>
<comment type="caution">
    <text evidence="2">The sequence shown here is derived from an EMBL/GenBank/DDBJ whole genome shotgun (WGS) entry which is preliminary data.</text>
</comment>
<evidence type="ECO:0000313" key="3">
    <source>
        <dbReference type="Proteomes" id="UP000598996"/>
    </source>
</evidence>
<dbReference type="InterPro" id="IPR009339">
    <property type="entry name" value="DUF998"/>
</dbReference>
<organism evidence="2 3">
    <name type="scientific">Paractinoplanes lichenicola</name>
    <dbReference type="NCBI Taxonomy" id="2802976"/>
    <lineage>
        <taxon>Bacteria</taxon>
        <taxon>Bacillati</taxon>
        <taxon>Actinomycetota</taxon>
        <taxon>Actinomycetes</taxon>
        <taxon>Micromonosporales</taxon>
        <taxon>Micromonosporaceae</taxon>
        <taxon>Paractinoplanes</taxon>
    </lineage>
</organism>
<evidence type="ECO:0000313" key="2">
    <source>
        <dbReference type="EMBL" id="MBL7252944.1"/>
    </source>
</evidence>
<feature type="transmembrane region" description="Helical" evidence="1">
    <location>
        <begin position="151"/>
        <end position="169"/>
    </location>
</feature>
<sequence>MTTATVQARTSRWYRHTQLSLALATVAGAGLLVVGHVDPMNQMLSDSISTVPGAVLLALAACGLAAAGAWLLAGARRALPRSGLLTVLLGAWSVSLLALAVFPTNLPGTEAGPAAVIHRVGAGAMAALPPLIALLVAHLAGRREVTGRVRALWAAGWSAVTACLAFAVVNGPAVLLDQSLPPYAGLAERILLALVLVVVGLCAWVLEGEERSRWT</sequence>
<dbReference type="Pfam" id="PF06197">
    <property type="entry name" value="DUF998"/>
    <property type="match status" value="1"/>
</dbReference>
<dbReference type="RefSeq" id="WP_202989289.1">
    <property type="nucleotide sequence ID" value="NZ_JAENHO010000001.1"/>
</dbReference>
<keyword evidence="1" id="KW-0812">Transmembrane</keyword>
<reference evidence="2 3" key="1">
    <citation type="submission" date="2021-01" db="EMBL/GenBank/DDBJ databases">
        <title>Actinoplanes sp. nov. LDG1-01 isolated from lichen.</title>
        <authorList>
            <person name="Saeng-In P."/>
            <person name="Phongsopitanun W."/>
            <person name="Kanchanasin P."/>
            <person name="Yuki M."/>
            <person name="Kudo T."/>
            <person name="Ohkuma M."/>
            <person name="Tanasupawat S."/>
        </authorList>
    </citation>
    <scope>NUCLEOTIDE SEQUENCE [LARGE SCALE GENOMIC DNA]</scope>
    <source>
        <strain evidence="2 3">LDG1-01</strain>
    </source>
</reference>
<proteinExistence type="predicted"/>
<feature type="transmembrane region" description="Helical" evidence="1">
    <location>
        <begin position="49"/>
        <end position="72"/>
    </location>
</feature>
<dbReference type="Proteomes" id="UP000598996">
    <property type="component" value="Unassembled WGS sequence"/>
</dbReference>